<evidence type="ECO:0000256" key="1">
    <source>
        <dbReference type="SAM" id="Phobius"/>
    </source>
</evidence>
<evidence type="ECO:0000313" key="2">
    <source>
        <dbReference type="EMBL" id="RNA41807.1"/>
    </source>
</evidence>
<keyword evidence="1" id="KW-1133">Transmembrane helix</keyword>
<accession>A0A3M7T1I1</accession>
<sequence>MKERAEREKNIVCRKIIILPKITYESSIRFSWICIIALQMPKMCQKLPQLLISISLIISSLTKSLIDPFIFVPQKRLIHSINLAFFEFVGVSSCVPRQLLSMYFEVLSEISKIHLTLSQSWSKSKSDFDLSLKLLVLGSVQAGAQIFRPPNYTGGQKTPEEET</sequence>
<feature type="transmembrane region" description="Helical" evidence="1">
    <location>
        <begin position="50"/>
        <end position="71"/>
    </location>
</feature>
<dbReference type="EMBL" id="REGN01000448">
    <property type="protein sequence ID" value="RNA41807.1"/>
    <property type="molecule type" value="Genomic_DNA"/>
</dbReference>
<dbReference type="AlphaFoldDB" id="A0A3M7T1I1"/>
<reference evidence="2 3" key="1">
    <citation type="journal article" date="2018" name="Sci. Rep.">
        <title>Genomic signatures of local adaptation to the degree of environmental predictability in rotifers.</title>
        <authorList>
            <person name="Franch-Gras L."/>
            <person name="Hahn C."/>
            <person name="Garcia-Roger E.M."/>
            <person name="Carmona M.J."/>
            <person name="Serra M."/>
            <person name="Gomez A."/>
        </authorList>
    </citation>
    <scope>NUCLEOTIDE SEQUENCE [LARGE SCALE GENOMIC DNA]</scope>
    <source>
        <strain evidence="2">HYR1</strain>
    </source>
</reference>
<proteinExistence type="predicted"/>
<organism evidence="2 3">
    <name type="scientific">Brachionus plicatilis</name>
    <name type="common">Marine rotifer</name>
    <name type="synonym">Brachionus muelleri</name>
    <dbReference type="NCBI Taxonomy" id="10195"/>
    <lineage>
        <taxon>Eukaryota</taxon>
        <taxon>Metazoa</taxon>
        <taxon>Spiralia</taxon>
        <taxon>Gnathifera</taxon>
        <taxon>Rotifera</taxon>
        <taxon>Eurotatoria</taxon>
        <taxon>Monogononta</taxon>
        <taxon>Pseudotrocha</taxon>
        <taxon>Ploima</taxon>
        <taxon>Brachionidae</taxon>
        <taxon>Brachionus</taxon>
    </lineage>
</organism>
<evidence type="ECO:0000313" key="3">
    <source>
        <dbReference type="Proteomes" id="UP000276133"/>
    </source>
</evidence>
<gene>
    <name evidence="2" type="ORF">BpHYR1_017719</name>
</gene>
<keyword evidence="1" id="KW-0472">Membrane</keyword>
<keyword evidence="3" id="KW-1185">Reference proteome</keyword>
<name>A0A3M7T1I1_BRAPC</name>
<protein>
    <submittedName>
        <fullName evidence="2">Uncharacterized protein</fullName>
    </submittedName>
</protein>
<dbReference type="Proteomes" id="UP000276133">
    <property type="component" value="Unassembled WGS sequence"/>
</dbReference>
<keyword evidence="1" id="KW-0812">Transmembrane</keyword>
<comment type="caution">
    <text evidence="2">The sequence shown here is derived from an EMBL/GenBank/DDBJ whole genome shotgun (WGS) entry which is preliminary data.</text>
</comment>